<dbReference type="EMBL" id="MZGJ01000001">
    <property type="protein sequence ID" value="OQX51597.1"/>
    <property type="molecule type" value="Genomic_DNA"/>
</dbReference>
<dbReference type="STRING" id="1968527.B5M47_00165"/>
<sequence>MELSFNSPTYGQLSFTGVLEKILAYLRKEPACRYRIIIGTDSQTKNSRRVDFVSAVVVHRVGAGGIYFWRRSVEERKYFLRQRIYEEALRSLRLAQRFISAFPGEEILGYELEIHVDIGAGGETRDMLAEIIGMVRGMGFNVRTKPESFGASSVADRYA</sequence>
<protein>
    <recommendedName>
        <fullName evidence="3">DUF458 domain-containing protein</fullName>
    </recommendedName>
</protein>
<dbReference type="Proteomes" id="UP000192520">
    <property type="component" value="Unassembled WGS sequence"/>
</dbReference>
<dbReference type="AlphaFoldDB" id="A0A1W9NZN2"/>
<name>A0A1W9NZN2_UNCC3</name>
<evidence type="ECO:0008006" key="3">
    <source>
        <dbReference type="Google" id="ProtNLM"/>
    </source>
</evidence>
<dbReference type="Pfam" id="PF04308">
    <property type="entry name" value="RNaseH_like"/>
    <property type="match status" value="1"/>
</dbReference>
<dbReference type="InterPro" id="IPR007405">
    <property type="entry name" value="Phage_KVP40_Orf299"/>
</dbReference>
<gene>
    <name evidence="1" type="ORF">B5M47_00165</name>
</gene>
<dbReference type="PANTHER" id="PTHR39961">
    <property type="entry name" value="HYPOTHETICAL CYTOSOLIC PROTEIN"/>
    <property type="match status" value="1"/>
</dbReference>
<comment type="caution">
    <text evidence="1">The sequence shown here is derived from an EMBL/GenBank/DDBJ whole genome shotgun (WGS) entry which is preliminary data.</text>
</comment>
<accession>A0A1W9NZN2</accession>
<proteinExistence type="predicted"/>
<reference evidence="2" key="1">
    <citation type="submission" date="2017-03" db="EMBL/GenBank/DDBJ databases">
        <title>Novel pathways for hydrocarbon cycling and metabolic interdependencies in hydrothermal sediment communities.</title>
        <authorList>
            <person name="Dombrowski N."/>
            <person name="Seitz K."/>
            <person name="Teske A."/>
            <person name="Baker B."/>
        </authorList>
    </citation>
    <scope>NUCLEOTIDE SEQUENCE [LARGE SCALE GENOMIC DNA]</scope>
</reference>
<dbReference type="PANTHER" id="PTHR39961:SF1">
    <property type="entry name" value="DUF458 DOMAIN-CONTAINING PROTEIN"/>
    <property type="match status" value="1"/>
</dbReference>
<organism evidence="1 2">
    <name type="scientific">candidate division CPR3 bacterium 4484_211</name>
    <dbReference type="NCBI Taxonomy" id="1968527"/>
    <lineage>
        <taxon>Bacteria</taxon>
        <taxon>Bacteria division CPR3</taxon>
    </lineage>
</organism>
<evidence type="ECO:0000313" key="1">
    <source>
        <dbReference type="EMBL" id="OQX51597.1"/>
    </source>
</evidence>
<evidence type="ECO:0000313" key="2">
    <source>
        <dbReference type="Proteomes" id="UP000192520"/>
    </source>
</evidence>